<dbReference type="PRINTS" id="PR00411">
    <property type="entry name" value="PNDRDTASEI"/>
</dbReference>
<dbReference type="SUPFAM" id="SSF51905">
    <property type="entry name" value="FAD/NAD(P)-binding domain"/>
    <property type="match status" value="2"/>
</dbReference>
<dbReference type="PANTHER" id="PTHR43557">
    <property type="entry name" value="APOPTOSIS-INDUCING FACTOR 1"/>
    <property type="match status" value="1"/>
</dbReference>
<protein>
    <submittedName>
        <fullName evidence="7">NAD(P)/FAD-dependent oxidoreductase</fullName>
    </submittedName>
</protein>
<keyword evidence="4" id="KW-0560">Oxidoreductase</keyword>
<evidence type="ECO:0000256" key="3">
    <source>
        <dbReference type="ARBA" id="ARBA00022827"/>
    </source>
</evidence>
<dbReference type="SUPFAM" id="SSF55424">
    <property type="entry name" value="FAD/NAD-linked reductases, dimerisation (C-terminal) domain"/>
    <property type="match status" value="1"/>
</dbReference>
<organism evidence="7 8">
    <name type="scientific">Amycolatopsis samaneae</name>
    <dbReference type="NCBI Taxonomy" id="664691"/>
    <lineage>
        <taxon>Bacteria</taxon>
        <taxon>Bacillati</taxon>
        <taxon>Actinomycetota</taxon>
        <taxon>Actinomycetes</taxon>
        <taxon>Pseudonocardiales</taxon>
        <taxon>Pseudonocardiaceae</taxon>
        <taxon>Amycolatopsis</taxon>
    </lineage>
</organism>
<gene>
    <name evidence="7" type="ORF">ACFSYJ_39035</name>
</gene>
<feature type="domain" description="Reductase C-terminal" evidence="6">
    <location>
        <begin position="321"/>
        <end position="389"/>
    </location>
</feature>
<proteinExistence type="predicted"/>
<dbReference type="Proteomes" id="UP001597419">
    <property type="component" value="Unassembled WGS sequence"/>
</dbReference>
<dbReference type="InterPro" id="IPR028202">
    <property type="entry name" value="Reductase_C"/>
</dbReference>
<evidence type="ECO:0000256" key="2">
    <source>
        <dbReference type="ARBA" id="ARBA00022630"/>
    </source>
</evidence>
<reference evidence="8" key="1">
    <citation type="journal article" date="2019" name="Int. J. Syst. Evol. Microbiol.">
        <title>The Global Catalogue of Microorganisms (GCM) 10K type strain sequencing project: providing services to taxonomists for standard genome sequencing and annotation.</title>
        <authorList>
            <consortium name="The Broad Institute Genomics Platform"/>
            <consortium name="The Broad Institute Genome Sequencing Center for Infectious Disease"/>
            <person name="Wu L."/>
            <person name="Ma J."/>
        </authorList>
    </citation>
    <scope>NUCLEOTIDE SEQUENCE [LARGE SCALE GENOMIC DNA]</scope>
    <source>
        <strain evidence="8">CGMCC 4.7643</strain>
    </source>
</reference>
<evidence type="ECO:0000313" key="8">
    <source>
        <dbReference type="Proteomes" id="UP001597419"/>
    </source>
</evidence>
<dbReference type="InterPro" id="IPR023753">
    <property type="entry name" value="FAD/NAD-binding_dom"/>
</dbReference>
<dbReference type="InterPro" id="IPR050446">
    <property type="entry name" value="FAD-oxidoreductase/Apoptosis"/>
</dbReference>
<comment type="caution">
    <text evidence="7">The sequence shown here is derived from an EMBL/GenBank/DDBJ whole genome shotgun (WGS) entry which is preliminary data.</text>
</comment>
<evidence type="ECO:0000259" key="6">
    <source>
        <dbReference type="Pfam" id="PF14759"/>
    </source>
</evidence>
<dbReference type="Pfam" id="PF07992">
    <property type="entry name" value="Pyr_redox_2"/>
    <property type="match status" value="1"/>
</dbReference>
<evidence type="ECO:0000256" key="1">
    <source>
        <dbReference type="ARBA" id="ARBA00001974"/>
    </source>
</evidence>
<dbReference type="InterPro" id="IPR016156">
    <property type="entry name" value="FAD/NAD-linked_Rdtase_dimer_sf"/>
</dbReference>
<comment type="cofactor">
    <cofactor evidence="1">
        <name>FAD</name>
        <dbReference type="ChEBI" id="CHEBI:57692"/>
    </cofactor>
</comment>
<dbReference type="InterPro" id="IPR036188">
    <property type="entry name" value="FAD/NAD-bd_sf"/>
</dbReference>
<evidence type="ECO:0000259" key="5">
    <source>
        <dbReference type="Pfam" id="PF07992"/>
    </source>
</evidence>
<sequence>MTGLRHVAVAGASAAGLAAADALRREGFDGRLTLIGAEDALPYDRPPLSKQILSGQWEPERVLLRSPEALEALQADFVLGTAATALDVGARKLTLSDGSVLGYDGLVIATGVRPRALPAGDELAGVCVLRTLDDALALRERLRAGPALVVVGAGFLGAEAAAVARGLGLDVTLVDPLATPMVRQLGPRVGAVVARLHEDHGVRLRLNTGVASLRGSGGRVTGVLLTDGSTVDADLVLVAVGSVPATEWLVTSGLALTDGVDCDAYCRAADGVVAAGDVASWPHPRLGRRIRVEHRTNAGEQGMAAAKTLLGKGEPFAPVPYFWSDQYDAKIHVHGTVPPDADLRIVDGDPGDGRFTALYGSGGRSTGALGWNMPKQGRLLRRHVVEGTAWATAGVTG</sequence>
<name>A0ABW5GUU2_9PSEU</name>
<dbReference type="Gene3D" id="3.30.390.30">
    <property type="match status" value="1"/>
</dbReference>
<accession>A0ABW5GUU2</accession>
<keyword evidence="3" id="KW-0274">FAD</keyword>
<feature type="domain" description="FAD/NAD(P)-binding" evidence="5">
    <location>
        <begin position="6"/>
        <end position="302"/>
    </location>
</feature>
<evidence type="ECO:0000313" key="7">
    <source>
        <dbReference type="EMBL" id="MFD2464667.1"/>
    </source>
</evidence>
<keyword evidence="8" id="KW-1185">Reference proteome</keyword>
<dbReference type="Pfam" id="PF14759">
    <property type="entry name" value="Reductase_C"/>
    <property type="match status" value="1"/>
</dbReference>
<dbReference type="EMBL" id="JBHUKU010000026">
    <property type="protein sequence ID" value="MFD2464667.1"/>
    <property type="molecule type" value="Genomic_DNA"/>
</dbReference>
<keyword evidence="2" id="KW-0285">Flavoprotein</keyword>
<dbReference type="PANTHER" id="PTHR43557:SF2">
    <property type="entry name" value="RIESKE DOMAIN-CONTAINING PROTEIN-RELATED"/>
    <property type="match status" value="1"/>
</dbReference>
<dbReference type="Gene3D" id="3.50.50.60">
    <property type="entry name" value="FAD/NAD(P)-binding domain"/>
    <property type="match status" value="2"/>
</dbReference>
<dbReference type="RefSeq" id="WP_345385929.1">
    <property type="nucleotide sequence ID" value="NZ_BAABHG010000001.1"/>
</dbReference>
<evidence type="ECO:0000256" key="4">
    <source>
        <dbReference type="ARBA" id="ARBA00023002"/>
    </source>
</evidence>
<dbReference type="PRINTS" id="PR00368">
    <property type="entry name" value="FADPNR"/>
</dbReference>